<evidence type="ECO:0000256" key="1">
    <source>
        <dbReference type="SAM" id="MobiDB-lite"/>
    </source>
</evidence>
<feature type="chain" id="PRO_5032285298" description="Secreted protein" evidence="2">
    <location>
        <begin position="20"/>
        <end position="139"/>
    </location>
</feature>
<keyword evidence="3" id="KW-0614">Plasmid</keyword>
<feature type="signal peptide" evidence="2">
    <location>
        <begin position="1"/>
        <end position="19"/>
    </location>
</feature>
<dbReference type="AlphaFoldDB" id="A0A896Z6A2"/>
<geneLocation type="plasmid" evidence="3">
    <name>pINV</name>
</geneLocation>
<evidence type="ECO:0000313" key="3">
    <source>
        <dbReference type="EMBL" id="QSE36558.1"/>
    </source>
</evidence>
<keyword evidence="2" id="KW-0732">Signal</keyword>
<protein>
    <recommendedName>
        <fullName evidence="4">Secreted protein</fullName>
    </recommendedName>
</protein>
<accession>A0A896Z6A2</accession>
<evidence type="ECO:0008006" key="4">
    <source>
        <dbReference type="Google" id="ProtNLM"/>
    </source>
</evidence>
<reference evidence="3" key="2">
    <citation type="submission" date="2021-03" db="EMBL/GenBank/DDBJ databases">
        <title>Acquisition and loss of CTX-M plasmids in Shigella species associated with MSM transmission in the UK.</title>
        <authorList>
            <person name="Greig D.R."/>
            <person name="Jenkins C."/>
            <person name="Dallman T.J."/>
            <person name="Cowley L.A."/>
        </authorList>
    </citation>
    <scope>NUCLEOTIDE SEQUENCE</scope>
    <source>
        <strain evidence="3">893916</strain>
        <plasmid evidence="3">pINV</plasmid>
    </source>
</reference>
<proteinExistence type="predicted"/>
<sequence length="139" mass="15072">MDSACLACAFFAASSASRAAFSASFCFFTFHFGGVVTLMMVFRLRTGVSLPFSASVSVPVASALSCCVLPLTNHPVTVKDTTPVTAPERPAQPDDRRRIPGKNPRARNGVMIFLHTTPDQRSAPSSQDRPPPLHHWWQG</sequence>
<evidence type="ECO:0000256" key="2">
    <source>
        <dbReference type="SAM" id="SignalP"/>
    </source>
</evidence>
<organism evidence="3">
    <name type="scientific">Shigella sonnei</name>
    <dbReference type="NCBI Taxonomy" id="624"/>
    <lineage>
        <taxon>Bacteria</taxon>
        <taxon>Pseudomonadati</taxon>
        <taxon>Pseudomonadota</taxon>
        <taxon>Gammaproteobacteria</taxon>
        <taxon>Enterobacterales</taxon>
        <taxon>Enterobacteriaceae</taxon>
        <taxon>Shigella</taxon>
    </lineage>
</organism>
<feature type="compositionally biased region" description="Polar residues" evidence="1">
    <location>
        <begin position="117"/>
        <end position="128"/>
    </location>
</feature>
<feature type="region of interest" description="Disordered" evidence="1">
    <location>
        <begin position="78"/>
        <end position="139"/>
    </location>
</feature>
<dbReference type="EMBL" id="MW396859">
    <property type="protein sequence ID" value="QSE36558.1"/>
    <property type="molecule type" value="Genomic_DNA"/>
</dbReference>
<name>A0A896Z6A2_SHISO</name>
<gene>
    <name evidence="3" type="ORF">NOOHOHFM_00266</name>
</gene>
<reference evidence="3" key="1">
    <citation type="submission" date="2020-12" db="EMBL/GenBank/DDBJ databases">
        <authorList>
            <person name="Locke R.K."/>
        </authorList>
    </citation>
    <scope>NUCLEOTIDE SEQUENCE</scope>
    <source>
        <strain evidence="3">893916</strain>
        <plasmid evidence="3">pINV</plasmid>
    </source>
</reference>